<dbReference type="Gene3D" id="2.120.10.30">
    <property type="entry name" value="TolB, C-terminal domain"/>
    <property type="match status" value="1"/>
</dbReference>
<name>A0ABU8S1M3_9SPHN</name>
<sequence length="289" mass="31286">MKITRLEAPICQGGENPMWDAATQRLYYIDNSGCKVHSYEPATGATRTLDMPTVVTTLVLREGGGAVVTLRSGIHFLDLETGALEMVDPLPDPPPYVYNDGKVDSRGRFLMGGSTANFTAPAPDGGLFRLDPDRTVTRLDSNIHFSNSPCWSPDERTFYFSDSWVDTTFAYDYDIETGGVSNRRVFVNTREIGGLPDGATVDVDGLYWVAVYQAGKVAAYRPDGTLARVIDMPVKLVSSVAFGGPDLDRLFVTTIAHGTQGEPTEEGAGALYVIDGLGAKGRLENRFAG</sequence>
<dbReference type="EMBL" id="JBBHJZ010000004">
    <property type="protein sequence ID" value="MEJ5978844.1"/>
    <property type="molecule type" value="Genomic_DNA"/>
</dbReference>
<dbReference type="PANTHER" id="PTHR10907:SF47">
    <property type="entry name" value="REGUCALCIN"/>
    <property type="match status" value="1"/>
</dbReference>
<dbReference type="SUPFAM" id="SSF63829">
    <property type="entry name" value="Calcium-dependent phosphotriesterase"/>
    <property type="match status" value="1"/>
</dbReference>
<gene>
    <name evidence="3" type="ORF">WG901_19480</name>
</gene>
<comment type="caution">
    <text evidence="3">The sequence shown here is derived from an EMBL/GenBank/DDBJ whole genome shotgun (WGS) entry which is preliminary data.</text>
</comment>
<feature type="domain" description="SMP-30/Gluconolactonase/LRE-like region" evidence="2">
    <location>
        <begin position="14"/>
        <end position="255"/>
    </location>
</feature>
<dbReference type="Proteomes" id="UP001361239">
    <property type="component" value="Unassembled WGS sequence"/>
</dbReference>
<reference evidence="3 4" key="1">
    <citation type="submission" date="2024-03" db="EMBL/GenBank/DDBJ databases">
        <authorList>
            <person name="Jo J.-H."/>
        </authorList>
    </citation>
    <scope>NUCLEOTIDE SEQUENCE [LARGE SCALE GENOMIC DNA]</scope>
    <source>
        <strain evidence="3 4">PS1R-30</strain>
    </source>
</reference>
<comment type="similarity">
    <text evidence="1">Belongs to the SMP-30/CGR1 family.</text>
</comment>
<proteinExistence type="inferred from homology"/>
<keyword evidence="4" id="KW-1185">Reference proteome</keyword>
<dbReference type="PRINTS" id="PR01790">
    <property type="entry name" value="SMP30FAMILY"/>
</dbReference>
<organism evidence="3 4">
    <name type="scientific">Novosphingobium anseongense</name>
    <dbReference type="NCBI Taxonomy" id="3133436"/>
    <lineage>
        <taxon>Bacteria</taxon>
        <taxon>Pseudomonadati</taxon>
        <taxon>Pseudomonadota</taxon>
        <taxon>Alphaproteobacteria</taxon>
        <taxon>Sphingomonadales</taxon>
        <taxon>Sphingomonadaceae</taxon>
        <taxon>Novosphingobium</taxon>
    </lineage>
</organism>
<evidence type="ECO:0000313" key="4">
    <source>
        <dbReference type="Proteomes" id="UP001361239"/>
    </source>
</evidence>
<keyword evidence="3" id="KW-0378">Hydrolase</keyword>
<dbReference type="EC" id="3.1.1.99" evidence="3"/>
<dbReference type="InterPro" id="IPR005511">
    <property type="entry name" value="SMP-30"/>
</dbReference>
<protein>
    <submittedName>
        <fullName evidence="3">SMP-30/gluconolactonase/LRE family protein</fullName>
        <ecNumber evidence="3">3.1.1.99</ecNumber>
    </submittedName>
</protein>
<evidence type="ECO:0000313" key="3">
    <source>
        <dbReference type="EMBL" id="MEJ5978844.1"/>
    </source>
</evidence>
<evidence type="ECO:0000259" key="2">
    <source>
        <dbReference type="Pfam" id="PF08450"/>
    </source>
</evidence>
<dbReference type="PANTHER" id="PTHR10907">
    <property type="entry name" value="REGUCALCIN"/>
    <property type="match status" value="1"/>
</dbReference>
<dbReference type="InterPro" id="IPR013658">
    <property type="entry name" value="SGL"/>
</dbReference>
<dbReference type="RefSeq" id="WP_339588780.1">
    <property type="nucleotide sequence ID" value="NZ_JBBHJZ010000004.1"/>
</dbReference>
<dbReference type="Pfam" id="PF08450">
    <property type="entry name" value="SGL"/>
    <property type="match status" value="1"/>
</dbReference>
<dbReference type="GO" id="GO:0016787">
    <property type="term" value="F:hydrolase activity"/>
    <property type="evidence" value="ECO:0007669"/>
    <property type="project" value="UniProtKB-KW"/>
</dbReference>
<accession>A0ABU8S1M3</accession>
<evidence type="ECO:0000256" key="1">
    <source>
        <dbReference type="ARBA" id="ARBA00008853"/>
    </source>
</evidence>
<dbReference type="InterPro" id="IPR011042">
    <property type="entry name" value="6-blade_b-propeller_TolB-like"/>
</dbReference>